<evidence type="ECO:0000313" key="4">
    <source>
        <dbReference type="Proteomes" id="UP000028582"/>
    </source>
</evidence>
<dbReference type="Pfam" id="PF05160">
    <property type="entry name" value="DSS1_SEM1"/>
    <property type="match status" value="1"/>
</dbReference>
<accession>A0A080Z516</accession>
<dbReference type="GO" id="GO:0006406">
    <property type="term" value="P:mRNA export from nucleus"/>
    <property type="evidence" value="ECO:0007669"/>
    <property type="project" value="InterPro"/>
</dbReference>
<gene>
    <name evidence="3" type="ORF">F444_20301</name>
</gene>
<dbReference type="Proteomes" id="UP000028582">
    <property type="component" value="Unassembled WGS sequence"/>
</dbReference>
<feature type="compositionally biased region" description="Low complexity" evidence="2">
    <location>
        <begin position="92"/>
        <end position="107"/>
    </location>
</feature>
<proteinExistence type="inferred from homology"/>
<evidence type="ECO:0008006" key="5">
    <source>
        <dbReference type="Google" id="ProtNLM"/>
    </source>
</evidence>
<dbReference type="SMART" id="SM01385">
    <property type="entry name" value="DSS1_SEM1"/>
    <property type="match status" value="1"/>
</dbReference>
<comment type="caution">
    <text evidence="3">The sequence shown here is derived from an EMBL/GenBank/DDBJ whole genome shotgun (WGS) entry which is preliminary data.</text>
</comment>
<evidence type="ECO:0000256" key="1">
    <source>
        <dbReference type="ARBA" id="ARBA00034491"/>
    </source>
</evidence>
<dbReference type="InterPro" id="IPR007834">
    <property type="entry name" value="DSS1_SEM1"/>
</dbReference>
<comment type="similarity">
    <text evidence="1">Belongs to the DSS1/SEM1 family.</text>
</comment>
<sequence length="168" mass="19328">MRKAVIYECSTHVHTPGAALGWCRRRRTRATCVRVGKCANAAMIRKQTVEAQRGVRHIKYTICTWTTRLFPQTRSFNRTKTMSKPTEKKTNKPAAGKAAAPATNEKAPVLVVVTEEDDEFEEFEDADWNGQAEEKDAHIKQQWQDDWDVDEADDEFCNQLRKELQKTK</sequence>
<dbReference type="OrthoDB" id="166444at2759"/>
<feature type="compositionally biased region" description="Polar residues" evidence="2">
    <location>
        <begin position="74"/>
        <end position="84"/>
    </location>
</feature>
<reference evidence="3 4" key="1">
    <citation type="submission" date="2013-11" db="EMBL/GenBank/DDBJ databases">
        <title>The Genome Sequence of Phytophthora parasitica P1976.</title>
        <authorList>
            <consortium name="The Broad Institute Genomics Platform"/>
            <person name="Russ C."/>
            <person name="Tyler B."/>
            <person name="Panabieres F."/>
            <person name="Shan W."/>
            <person name="Tripathy S."/>
            <person name="Grunwald N."/>
            <person name="Machado M."/>
            <person name="Johnson C.S."/>
            <person name="Walker B."/>
            <person name="Young S."/>
            <person name="Zeng Q."/>
            <person name="Gargeya S."/>
            <person name="Fitzgerald M."/>
            <person name="Haas B."/>
            <person name="Abouelleil A."/>
            <person name="Allen A.W."/>
            <person name="Alvarado L."/>
            <person name="Arachchi H.M."/>
            <person name="Berlin A.M."/>
            <person name="Chapman S.B."/>
            <person name="Gainer-Dewar J."/>
            <person name="Goldberg J."/>
            <person name="Griggs A."/>
            <person name="Gujja S."/>
            <person name="Hansen M."/>
            <person name="Howarth C."/>
            <person name="Imamovic A."/>
            <person name="Ireland A."/>
            <person name="Larimer J."/>
            <person name="McCowan C."/>
            <person name="Murphy C."/>
            <person name="Pearson M."/>
            <person name="Poon T.W."/>
            <person name="Priest M."/>
            <person name="Roberts A."/>
            <person name="Saif S."/>
            <person name="Shea T."/>
            <person name="Sisk P."/>
            <person name="Sykes S."/>
            <person name="Wortman J."/>
            <person name="Nusbaum C."/>
            <person name="Birren B."/>
        </authorList>
    </citation>
    <scope>NUCLEOTIDE SEQUENCE [LARGE SCALE GENOMIC DNA]</scope>
    <source>
        <strain evidence="3 4">P1976</strain>
    </source>
</reference>
<feature type="region of interest" description="Disordered" evidence="2">
    <location>
        <begin position="74"/>
        <end position="108"/>
    </location>
</feature>
<organism evidence="3 4">
    <name type="scientific">Phytophthora nicotianae P1976</name>
    <dbReference type="NCBI Taxonomy" id="1317066"/>
    <lineage>
        <taxon>Eukaryota</taxon>
        <taxon>Sar</taxon>
        <taxon>Stramenopiles</taxon>
        <taxon>Oomycota</taxon>
        <taxon>Peronosporomycetes</taxon>
        <taxon>Peronosporales</taxon>
        <taxon>Peronosporaceae</taxon>
        <taxon>Phytophthora</taxon>
    </lineage>
</organism>
<dbReference type="GO" id="GO:0008541">
    <property type="term" value="C:proteasome regulatory particle, lid subcomplex"/>
    <property type="evidence" value="ECO:0007669"/>
    <property type="project" value="InterPro"/>
</dbReference>
<dbReference type="PANTHER" id="PTHR16771">
    <property type="entry name" value="26 PROTEASOME COMPLEX SUBUNIT DSS1"/>
    <property type="match status" value="1"/>
</dbReference>
<evidence type="ECO:0000256" key="2">
    <source>
        <dbReference type="SAM" id="MobiDB-lite"/>
    </source>
</evidence>
<protein>
    <recommendedName>
        <fullName evidence="5">26S proteasome complex subunit DSS1</fullName>
    </recommendedName>
</protein>
<dbReference type="AlphaFoldDB" id="A0A080Z516"/>
<name>A0A080Z516_PHYNI</name>
<dbReference type="GO" id="GO:0043248">
    <property type="term" value="P:proteasome assembly"/>
    <property type="evidence" value="ECO:0007669"/>
    <property type="project" value="InterPro"/>
</dbReference>
<evidence type="ECO:0000313" key="3">
    <source>
        <dbReference type="EMBL" id="ETO61727.1"/>
    </source>
</evidence>
<dbReference type="PANTHER" id="PTHR16771:SF0">
    <property type="entry name" value="26S PROTEASOME COMPLEX SUBUNIT SEM1"/>
    <property type="match status" value="1"/>
</dbReference>
<dbReference type="GO" id="GO:0000724">
    <property type="term" value="P:double-strand break repair via homologous recombination"/>
    <property type="evidence" value="ECO:0007669"/>
    <property type="project" value="TreeGrafter"/>
</dbReference>
<dbReference type="EMBL" id="ANJA01003731">
    <property type="protein sequence ID" value="ETO61727.1"/>
    <property type="molecule type" value="Genomic_DNA"/>
</dbReference>